<evidence type="ECO:0000256" key="1">
    <source>
        <dbReference type="ARBA" id="ARBA00022741"/>
    </source>
</evidence>
<proteinExistence type="inferred from homology"/>
<dbReference type="GO" id="GO:0005524">
    <property type="term" value="F:ATP binding"/>
    <property type="evidence" value="ECO:0007669"/>
    <property type="project" value="UniProtKB-KW"/>
</dbReference>
<reference evidence="6" key="1">
    <citation type="submission" date="2022-11" db="UniProtKB">
        <authorList>
            <consortium name="WormBaseParasite"/>
        </authorList>
    </citation>
    <scope>IDENTIFICATION</scope>
</reference>
<evidence type="ECO:0000256" key="4">
    <source>
        <dbReference type="ARBA" id="ARBA00026170"/>
    </source>
</evidence>
<dbReference type="WBParaSite" id="jg8159">
    <property type="protein sequence ID" value="jg8159"/>
    <property type="gene ID" value="jg8159"/>
</dbReference>
<dbReference type="AlphaFoldDB" id="A0A915ENL5"/>
<dbReference type="PANTHER" id="PTHR12435">
    <property type="match status" value="1"/>
</dbReference>
<evidence type="ECO:0000313" key="6">
    <source>
        <dbReference type="WBParaSite" id="jg8159"/>
    </source>
</evidence>
<dbReference type="Proteomes" id="UP000887574">
    <property type="component" value="Unplaced"/>
</dbReference>
<dbReference type="Pfam" id="PF08433">
    <property type="entry name" value="KTI12"/>
    <property type="match status" value="1"/>
</dbReference>
<comment type="similarity">
    <text evidence="3">Belongs to the KTI12 family.</text>
</comment>
<protein>
    <recommendedName>
        <fullName evidence="4">Protein KTI12 homolog</fullName>
    </recommendedName>
</protein>
<evidence type="ECO:0000256" key="3">
    <source>
        <dbReference type="ARBA" id="ARBA00025768"/>
    </source>
</evidence>
<evidence type="ECO:0000256" key="2">
    <source>
        <dbReference type="ARBA" id="ARBA00022840"/>
    </source>
</evidence>
<name>A0A915ENL5_9BILA</name>
<keyword evidence="5" id="KW-1185">Reference proteome</keyword>
<dbReference type="Gene3D" id="3.40.50.300">
    <property type="entry name" value="P-loop containing nucleotide triphosphate hydrolases"/>
    <property type="match status" value="1"/>
</dbReference>
<dbReference type="InterPro" id="IPR013641">
    <property type="entry name" value="KTI12/PSTK"/>
</dbReference>
<dbReference type="CDD" id="cd02019">
    <property type="entry name" value="NK"/>
    <property type="match status" value="1"/>
</dbReference>
<dbReference type="InterPro" id="IPR027417">
    <property type="entry name" value="P-loop_NTPase"/>
</dbReference>
<dbReference type="SUPFAM" id="SSF52540">
    <property type="entry name" value="P-loop containing nucleoside triphosphate hydrolases"/>
    <property type="match status" value="1"/>
</dbReference>
<sequence length="325" mass="37031">MPMLLVTGCPASGKSTIVSRIAEDFKKRGYENISIISDQLKDSFSRDGYGDFKREKEDRNSLKSAVERLVNKDHLVICDSLNYIKGFRYELFCIAKNIETTYAVFFCNASPSTSHWLNNEGVEDNQKYSHTTIDELVKRYERPESKNRWDSPLYEVRVGNPVTVQPSTSCCDVDGDEFKMEEYSVDIQDSPDAPLDESYLPRLISLPFDSLYSHLIDGKDLKANMCTMSLAPKSSSNFLYELDKTTQSIVTALMKKQVGAIPGDKLVVLEDVKQSEKNLIRFSRQRTLAELTRLRKQFINYTKTHPVNDFSVISSLFVDFLNSSP</sequence>
<organism evidence="5 6">
    <name type="scientific">Ditylenchus dipsaci</name>
    <dbReference type="NCBI Taxonomy" id="166011"/>
    <lineage>
        <taxon>Eukaryota</taxon>
        <taxon>Metazoa</taxon>
        <taxon>Ecdysozoa</taxon>
        <taxon>Nematoda</taxon>
        <taxon>Chromadorea</taxon>
        <taxon>Rhabditida</taxon>
        <taxon>Tylenchina</taxon>
        <taxon>Tylenchomorpha</taxon>
        <taxon>Sphaerularioidea</taxon>
        <taxon>Anguinidae</taxon>
        <taxon>Anguininae</taxon>
        <taxon>Ditylenchus</taxon>
    </lineage>
</organism>
<evidence type="ECO:0000313" key="5">
    <source>
        <dbReference type="Proteomes" id="UP000887574"/>
    </source>
</evidence>
<keyword evidence="2" id="KW-0067">ATP-binding</keyword>
<accession>A0A915ENL5</accession>
<keyword evidence="1" id="KW-0547">Nucleotide-binding</keyword>